<organism evidence="6 7">
    <name type="scientific">Qipengyuania mesophila</name>
    <dbReference type="NCBI Taxonomy" id="2867246"/>
    <lineage>
        <taxon>Bacteria</taxon>
        <taxon>Pseudomonadati</taxon>
        <taxon>Pseudomonadota</taxon>
        <taxon>Alphaproteobacteria</taxon>
        <taxon>Sphingomonadales</taxon>
        <taxon>Erythrobacteraceae</taxon>
        <taxon>Qipengyuania</taxon>
    </lineage>
</organism>
<feature type="transmembrane region" description="Helical" evidence="4">
    <location>
        <begin position="96"/>
        <end position="116"/>
    </location>
</feature>
<dbReference type="CDD" id="cd01949">
    <property type="entry name" value="GGDEF"/>
    <property type="match status" value="1"/>
</dbReference>
<comment type="catalytic activity">
    <reaction evidence="2">
        <text>2 GTP = 3',3'-c-di-GMP + 2 diphosphate</text>
        <dbReference type="Rhea" id="RHEA:24898"/>
        <dbReference type="ChEBI" id="CHEBI:33019"/>
        <dbReference type="ChEBI" id="CHEBI:37565"/>
        <dbReference type="ChEBI" id="CHEBI:58805"/>
        <dbReference type="EC" id="2.7.7.65"/>
    </reaction>
</comment>
<dbReference type="PANTHER" id="PTHR45138:SF9">
    <property type="entry name" value="DIGUANYLATE CYCLASE DGCM-RELATED"/>
    <property type="match status" value="1"/>
</dbReference>
<keyword evidence="4" id="KW-1133">Transmembrane helix</keyword>
<feature type="transmembrane region" description="Helical" evidence="4">
    <location>
        <begin position="172"/>
        <end position="191"/>
    </location>
</feature>
<feature type="transmembrane region" description="Helical" evidence="4">
    <location>
        <begin position="58"/>
        <end position="76"/>
    </location>
</feature>
<dbReference type="Pfam" id="PF00990">
    <property type="entry name" value="GGDEF"/>
    <property type="match status" value="1"/>
</dbReference>
<protein>
    <recommendedName>
        <fullName evidence="1">diguanylate cyclase</fullName>
        <ecNumber evidence="1">2.7.7.65</ecNumber>
    </recommendedName>
</protein>
<dbReference type="Proteomes" id="UP000782554">
    <property type="component" value="Unassembled WGS sequence"/>
</dbReference>
<gene>
    <name evidence="6" type="ORF">K3181_01360</name>
</gene>
<dbReference type="EC" id="2.7.7.65" evidence="1"/>
<keyword evidence="4" id="KW-0472">Membrane</keyword>
<evidence type="ECO:0000313" key="6">
    <source>
        <dbReference type="EMBL" id="MBX7500088.1"/>
    </source>
</evidence>
<dbReference type="SMART" id="SM00267">
    <property type="entry name" value="GGDEF"/>
    <property type="match status" value="1"/>
</dbReference>
<evidence type="ECO:0000256" key="2">
    <source>
        <dbReference type="ARBA" id="ARBA00034247"/>
    </source>
</evidence>
<feature type="transmembrane region" description="Helical" evidence="4">
    <location>
        <begin position="35"/>
        <end position="52"/>
    </location>
</feature>
<sequence>MSDVAGKTSERDEQWRRERLRVLVHSVADLEGRTFLANVIGTALIVGAAQWLPNARDFLFPLVLRLAAILCNAILYQHIRRRLRAGTDIRVSLRSAAVLAAFGGASWAGLIIPVFLRPHLHPASYIVTAGVFIGVSLVLANTSAIKRIALPFAAGFVVTFLGAAALTPWNTAVWLFGGLAFIATGVGTFSIGSAHQRLDAADTLVENQRLSEELEEALARAEFFADHDPLTGLFNRRALFDRQIHLDAPGDKHHMLLIDLDNFKQVNDRFGHETGDRVLIEVAQVLGDFVARSPGDGHFAARLGGEEFAVFLAVSDDDEADRIAAQLHLAMSGVAVSIGLPPKLGTASIGISPIYRGEQVCDALHRADHALYQAKRDGRDRICREAA</sequence>
<feature type="coiled-coil region" evidence="3">
    <location>
        <begin position="200"/>
        <end position="227"/>
    </location>
</feature>
<feature type="domain" description="GGDEF" evidence="5">
    <location>
        <begin position="251"/>
        <end position="387"/>
    </location>
</feature>
<proteinExistence type="predicted"/>
<evidence type="ECO:0000256" key="1">
    <source>
        <dbReference type="ARBA" id="ARBA00012528"/>
    </source>
</evidence>
<dbReference type="InterPro" id="IPR000160">
    <property type="entry name" value="GGDEF_dom"/>
</dbReference>
<evidence type="ECO:0000259" key="5">
    <source>
        <dbReference type="PROSITE" id="PS50887"/>
    </source>
</evidence>
<dbReference type="RefSeq" id="WP_221600102.1">
    <property type="nucleotide sequence ID" value="NZ_JAIGNU010000001.1"/>
</dbReference>
<dbReference type="InterPro" id="IPR043128">
    <property type="entry name" value="Rev_trsase/Diguanyl_cyclase"/>
</dbReference>
<accession>A0ABS7JR50</accession>
<dbReference type="PANTHER" id="PTHR45138">
    <property type="entry name" value="REGULATORY COMPONENTS OF SENSORY TRANSDUCTION SYSTEM"/>
    <property type="match status" value="1"/>
</dbReference>
<evidence type="ECO:0000313" key="7">
    <source>
        <dbReference type="Proteomes" id="UP000782554"/>
    </source>
</evidence>
<keyword evidence="3" id="KW-0175">Coiled coil</keyword>
<dbReference type="SUPFAM" id="SSF55073">
    <property type="entry name" value="Nucleotide cyclase"/>
    <property type="match status" value="1"/>
</dbReference>
<feature type="transmembrane region" description="Helical" evidence="4">
    <location>
        <begin position="122"/>
        <end position="141"/>
    </location>
</feature>
<keyword evidence="4" id="KW-0812">Transmembrane</keyword>
<dbReference type="PROSITE" id="PS50887">
    <property type="entry name" value="GGDEF"/>
    <property type="match status" value="1"/>
</dbReference>
<evidence type="ECO:0000256" key="4">
    <source>
        <dbReference type="SAM" id="Phobius"/>
    </source>
</evidence>
<dbReference type="InterPro" id="IPR029787">
    <property type="entry name" value="Nucleotide_cyclase"/>
</dbReference>
<reference evidence="6 7" key="1">
    <citation type="submission" date="2021-08" db="EMBL/GenBank/DDBJ databases">
        <title>Comparative Genomics Analysis of the Genus Qipengyuania Reveals Extensive Genetic Diversity and Metabolic Versatility, Including the Description of Fifteen Novel Species.</title>
        <authorList>
            <person name="Liu Y."/>
        </authorList>
    </citation>
    <scope>NUCLEOTIDE SEQUENCE [LARGE SCALE GENOMIC DNA]</scope>
    <source>
        <strain evidence="6 7">YG27</strain>
    </source>
</reference>
<keyword evidence="7" id="KW-1185">Reference proteome</keyword>
<dbReference type="Gene3D" id="3.30.70.270">
    <property type="match status" value="1"/>
</dbReference>
<dbReference type="EMBL" id="JAIGNU010000001">
    <property type="protein sequence ID" value="MBX7500088.1"/>
    <property type="molecule type" value="Genomic_DNA"/>
</dbReference>
<evidence type="ECO:0000256" key="3">
    <source>
        <dbReference type="SAM" id="Coils"/>
    </source>
</evidence>
<feature type="transmembrane region" description="Helical" evidence="4">
    <location>
        <begin position="148"/>
        <end position="166"/>
    </location>
</feature>
<name>A0ABS7JR50_9SPHN</name>
<comment type="caution">
    <text evidence="6">The sequence shown here is derived from an EMBL/GenBank/DDBJ whole genome shotgun (WGS) entry which is preliminary data.</text>
</comment>
<dbReference type="NCBIfam" id="TIGR00254">
    <property type="entry name" value="GGDEF"/>
    <property type="match status" value="1"/>
</dbReference>
<dbReference type="InterPro" id="IPR050469">
    <property type="entry name" value="Diguanylate_Cyclase"/>
</dbReference>